<evidence type="ECO:0000256" key="3">
    <source>
        <dbReference type="SAM" id="SignalP"/>
    </source>
</evidence>
<dbReference type="InterPro" id="IPR029787">
    <property type="entry name" value="Nucleotide_cyclase"/>
</dbReference>
<dbReference type="CDD" id="cd07302">
    <property type="entry name" value="CHD"/>
    <property type="match status" value="1"/>
</dbReference>
<feature type="transmembrane region" description="Helical" evidence="2">
    <location>
        <begin position="294"/>
        <end position="315"/>
    </location>
</feature>
<dbReference type="EMBL" id="JACHNU010000009">
    <property type="protein sequence ID" value="MBB4664959.1"/>
    <property type="molecule type" value="Genomic_DNA"/>
</dbReference>
<feature type="domain" description="Guanylate cyclase" evidence="4">
    <location>
        <begin position="390"/>
        <end position="525"/>
    </location>
</feature>
<dbReference type="Pfam" id="PF00211">
    <property type="entry name" value="Guanylate_cyc"/>
    <property type="match status" value="1"/>
</dbReference>
<protein>
    <submittedName>
        <fullName evidence="5">Adenylate cyclase</fullName>
        <ecNumber evidence="5">4.6.1.1</ecNumber>
    </submittedName>
</protein>
<evidence type="ECO:0000313" key="5">
    <source>
        <dbReference type="EMBL" id="MBB4664959.1"/>
    </source>
</evidence>
<dbReference type="PANTHER" id="PTHR43081:SF1">
    <property type="entry name" value="ADENYLATE CYCLASE, TERMINAL-DIFFERENTIATION SPECIFIC"/>
    <property type="match status" value="1"/>
</dbReference>
<evidence type="ECO:0000313" key="6">
    <source>
        <dbReference type="Proteomes" id="UP000585272"/>
    </source>
</evidence>
<dbReference type="InterPro" id="IPR001054">
    <property type="entry name" value="A/G_cyclase"/>
</dbReference>
<dbReference type="Pfam" id="PF05226">
    <property type="entry name" value="CHASE2"/>
    <property type="match status" value="1"/>
</dbReference>
<evidence type="ECO:0000256" key="1">
    <source>
        <dbReference type="ARBA" id="ARBA00005381"/>
    </source>
</evidence>
<dbReference type="AlphaFoldDB" id="A0A840IJQ8"/>
<dbReference type="SMART" id="SM00044">
    <property type="entry name" value="CYCc"/>
    <property type="match status" value="1"/>
</dbReference>
<gene>
    <name evidence="5" type="ORF">BDZ31_004577</name>
</gene>
<feature type="signal peptide" evidence="3">
    <location>
        <begin position="1"/>
        <end position="23"/>
    </location>
</feature>
<organism evidence="5 6">
    <name type="scientific">Conexibacter arvalis</name>
    <dbReference type="NCBI Taxonomy" id="912552"/>
    <lineage>
        <taxon>Bacteria</taxon>
        <taxon>Bacillati</taxon>
        <taxon>Actinomycetota</taxon>
        <taxon>Thermoleophilia</taxon>
        <taxon>Solirubrobacterales</taxon>
        <taxon>Conexibacteraceae</taxon>
        <taxon>Conexibacter</taxon>
    </lineage>
</organism>
<dbReference type="Proteomes" id="UP000585272">
    <property type="component" value="Unassembled WGS sequence"/>
</dbReference>
<dbReference type="Gene3D" id="3.30.70.1230">
    <property type="entry name" value="Nucleotide cyclase"/>
    <property type="match status" value="1"/>
</dbReference>
<dbReference type="PROSITE" id="PS50125">
    <property type="entry name" value="GUANYLATE_CYCLASE_2"/>
    <property type="match status" value="1"/>
</dbReference>
<comment type="similarity">
    <text evidence="1">Belongs to the adenylyl cyclase class-3 family.</text>
</comment>
<dbReference type="SUPFAM" id="SSF55073">
    <property type="entry name" value="Nucleotide cyclase"/>
    <property type="match status" value="1"/>
</dbReference>
<feature type="transmembrane region" description="Helical" evidence="2">
    <location>
        <begin position="264"/>
        <end position="282"/>
    </location>
</feature>
<evidence type="ECO:0000256" key="2">
    <source>
        <dbReference type="SAM" id="Phobius"/>
    </source>
</evidence>
<reference evidence="5 6" key="1">
    <citation type="submission" date="2020-08" db="EMBL/GenBank/DDBJ databases">
        <title>Genomic Encyclopedia of Archaeal and Bacterial Type Strains, Phase II (KMG-II): from individual species to whole genera.</title>
        <authorList>
            <person name="Goeker M."/>
        </authorList>
    </citation>
    <scope>NUCLEOTIDE SEQUENCE [LARGE SCALE GENOMIC DNA]</scope>
    <source>
        <strain evidence="5 6">DSM 23288</strain>
    </source>
</reference>
<dbReference type="GO" id="GO:0004016">
    <property type="term" value="F:adenylate cyclase activity"/>
    <property type="evidence" value="ECO:0007669"/>
    <property type="project" value="UniProtKB-EC"/>
</dbReference>
<feature type="chain" id="PRO_5032625155" evidence="3">
    <location>
        <begin position="24"/>
        <end position="592"/>
    </location>
</feature>
<keyword evidence="6" id="KW-1185">Reference proteome</keyword>
<dbReference type="GO" id="GO:0035556">
    <property type="term" value="P:intracellular signal transduction"/>
    <property type="evidence" value="ECO:0007669"/>
    <property type="project" value="InterPro"/>
</dbReference>
<dbReference type="EC" id="4.6.1.1" evidence="5"/>
<sequence length="592" mass="60775">MLSRPVRALLVGLLAAAFAGALARTSPLERAELATVDARFDVRGARGAHPEVAVVGIGESTFQALRTRWPFPRRLHAEAIDALLAAGARAVAYDVQFSEPSTPADDRALVAAARDPRVVMSTSELAPDGGPYLLPGLTRAPARAGYALFPIDRDGTMRELEATVEGVPHLAVLAAGGDPGAPTRPIDFAGPSGTAETLRFEDVLDGSLDPAAVRGKVVVVGATAPSLQDVHAVPVGGVMPGAEIHANAVQTVLDDYPLREAPSLLAAVLVLAAGLLAPLATVPAGAPAVVLGRALLAGALGAAALLAGAQLAFAAGTIVPVATPLLALLLGTAGAVALTYLVEVRARRRLRAVFERFVAPAVATELLDRDHRERERDGAASLPSRRTEATVLFCDLRGFTTLAERLDAEQVIAVLNRYLEAVSGSVLDRGGTVVSYQGDGMMAVFGAPLPQPDHAARALAAGRAILDEALPAFNAWLLEERLAEAPLEACVGLNSGTVMAGVLGSRRRVEYAAVGDATNVAARLQALGRDRPGRLFVSAATVAALGAGDHHGPGGTGRADDGTGRAAAAGLRPLGAVTLKGRGEPVEVWSAP</sequence>
<name>A0A840IJQ8_9ACTN</name>
<dbReference type="GO" id="GO:0006171">
    <property type="term" value="P:cAMP biosynthetic process"/>
    <property type="evidence" value="ECO:0007669"/>
    <property type="project" value="TreeGrafter"/>
</dbReference>
<dbReference type="RefSeq" id="WP_183345448.1">
    <property type="nucleotide sequence ID" value="NZ_JACHNU010000009.1"/>
</dbReference>
<dbReference type="SMART" id="SM01080">
    <property type="entry name" value="CHASE2"/>
    <property type="match status" value="1"/>
</dbReference>
<comment type="caution">
    <text evidence="5">The sequence shown here is derived from an EMBL/GenBank/DDBJ whole genome shotgun (WGS) entry which is preliminary data.</text>
</comment>
<keyword evidence="2" id="KW-0812">Transmembrane</keyword>
<dbReference type="InterPro" id="IPR007890">
    <property type="entry name" value="CHASE2"/>
</dbReference>
<keyword evidence="2" id="KW-0472">Membrane</keyword>
<accession>A0A840IJQ8</accession>
<evidence type="ECO:0000259" key="4">
    <source>
        <dbReference type="PROSITE" id="PS50125"/>
    </source>
</evidence>
<proteinExistence type="inferred from homology"/>
<keyword evidence="2" id="KW-1133">Transmembrane helix</keyword>
<feature type="transmembrane region" description="Helical" evidence="2">
    <location>
        <begin position="321"/>
        <end position="342"/>
    </location>
</feature>
<keyword evidence="3" id="KW-0732">Signal</keyword>
<keyword evidence="5" id="KW-0456">Lyase</keyword>
<dbReference type="InterPro" id="IPR050697">
    <property type="entry name" value="Adenylyl/Guanylyl_Cyclase_3/4"/>
</dbReference>
<dbReference type="PANTHER" id="PTHR43081">
    <property type="entry name" value="ADENYLATE CYCLASE, TERMINAL-DIFFERENTIATION SPECIFIC-RELATED"/>
    <property type="match status" value="1"/>
</dbReference>